<dbReference type="NCBIfam" id="TIGR02296">
    <property type="entry name" value="HpaC"/>
    <property type="match status" value="1"/>
</dbReference>
<keyword evidence="9" id="KW-0503">Monooxygenase</keyword>
<reference evidence="10" key="1">
    <citation type="submission" date="2018-06" db="EMBL/GenBank/DDBJ databases">
        <title>Complete genome of Pseudomonas insecticola strain QZS01.</title>
        <authorList>
            <person name="Wang J."/>
            <person name="Su Q."/>
        </authorList>
    </citation>
    <scope>NUCLEOTIDE SEQUENCE [LARGE SCALE GENOMIC DNA]</scope>
    <source>
        <strain evidence="10">QZS01</strain>
    </source>
</reference>
<dbReference type="InterPro" id="IPR002563">
    <property type="entry name" value="Flavin_Rdtase-like_dom"/>
</dbReference>
<evidence type="ECO:0000256" key="7">
    <source>
        <dbReference type="ARBA" id="ARBA00023027"/>
    </source>
</evidence>
<keyword evidence="6 9" id="KW-0560">Oxidoreductase</keyword>
<dbReference type="EMBL" id="CP029822">
    <property type="protein sequence ID" value="AZS50158.1"/>
    <property type="molecule type" value="Genomic_DNA"/>
</dbReference>
<accession>A0A3Q9JKX1</accession>
<dbReference type="SMART" id="SM00903">
    <property type="entry name" value="Flavin_Reduct"/>
    <property type="match status" value="1"/>
</dbReference>
<dbReference type="PANTHER" id="PTHR30466:SF1">
    <property type="entry name" value="FMN REDUCTASE (NADH) RUTF"/>
    <property type="match status" value="1"/>
</dbReference>
<keyword evidence="5" id="KW-0058">Aromatic hydrocarbons catabolism</keyword>
<dbReference type="Gene3D" id="2.30.110.10">
    <property type="entry name" value="Electron Transport, Fmn-binding Protein, Chain A"/>
    <property type="match status" value="1"/>
</dbReference>
<dbReference type="Pfam" id="PF01613">
    <property type="entry name" value="Flavin_Reduct"/>
    <property type="match status" value="1"/>
</dbReference>
<evidence type="ECO:0000256" key="6">
    <source>
        <dbReference type="ARBA" id="ARBA00023002"/>
    </source>
</evidence>
<keyword evidence="4" id="KW-0285">Flavoprotein</keyword>
<dbReference type="AlphaFoldDB" id="A0A3Q9JKX1"/>
<evidence type="ECO:0000313" key="10">
    <source>
        <dbReference type="Proteomes" id="UP000273143"/>
    </source>
</evidence>
<dbReference type="GO" id="GO:0051287">
    <property type="term" value="F:NAD binding"/>
    <property type="evidence" value="ECO:0007669"/>
    <property type="project" value="InterPro"/>
</dbReference>
<feature type="domain" description="Flavin reductase like" evidence="8">
    <location>
        <begin position="17"/>
        <end position="163"/>
    </location>
</feature>
<dbReference type="KEGG" id="emo:DM558_04920"/>
<comment type="pathway">
    <text evidence="1">Aromatic compound metabolism; 4-hydroxyphenylacetate degradation; pyruvate and succinate semialdehyde from 4-hydroxyphenylacetate: step 1/7.</text>
</comment>
<dbReference type="PANTHER" id="PTHR30466">
    <property type="entry name" value="FLAVIN REDUCTASE"/>
    <property type="match status" value="1"/>
</dbReference>
<gene>
    <name evidence="9" type="primary">hpaC</name>
    <name evidence="9" type="ORF">DM558_04920</name>
</gene>
<dbReference type="RefSeq" id="WP_109702842.1">
    <property type="nucleotide sequence ID" value="NZ_CP029822.1"/>
</dbReference>
<dbReference type="InterPro" id="IPR050268">
    <property type="entry name" value="NADH-dep_flavin_reductase"/>
</dbReference>
<proteinExistence type="inferred from homology"/>
<evidence type="ECO:0000313" key="9">
    <source>
        <dbReference type="EMBL" id="AZS50158.1"/>
    </source>
</evidence>
<dbReference type="InterPro" id="IPR011982">
    <property type="entry name" value="HPA_mOase_red"/>
</dbReference>
<organism evidence="9 10">
    <name type="scientific">Entomomonas moraniae</name>
    <dbReference type="NCBI Taxonomy" id="2213226"/>
    <lineage>
        <taxon>Bacteria</taxon>
        <taxon>Pseudomonadati</taxon>
        <taxon>Pseudomonadota</taxon>
        <taxon>Gammaproteobacteria</taxon>
        <taxon>Pseudomonadales</taxon>
        <taxon>Pseudomonadaceae</taxon>
        <taxon>Entomomonas</taxon>
    </lineage>
</organism>
<keyword evidence="7" id="KW-0520">NAD</keyword>
<comment type="similarity">
    <text evidence="2">Belongs to the non-flavoprotein flavin reductase family. HpaC subfamily.</text>
</comment>
<dbReference type="GO" id="GO:0042537">
    <property type="term" value="P:benzene-containing compound metabolic process"/>
    <property type="evidence" value="ECO:0007669"/>
    <property type="project" value="InterPro"/>
</dbReference>
<dbReference type="GO" id="GO:0042602">
    <property type="term" value="F:riboflavin reductase (NADPH) activity"/>
    <property type="evidence" value="ECO:0007669"/>
    <property type="project" value="TreeGrafter"/>
</dbReference>
<keyword evidence="10" id="KW-1185">Reference proteome</keyword>
<evidence type="ECO:0000256" key="2">
    <source>
        <dbReference type="ARBA" id="ARBA00006032"/>
    </source>
</evidence>
<evidence type="ECO:0000256" key="4">
    <source>
        <dbReference type="ARBA" id="ARBA00022630"/>
    </source>
</evidence>
<protein>
    <recommendedName>
        <fullName evidence="3">4-hydroxyphenylacetate 3-monooxygenase reductase component</fullName>
    </recommendedName>
</protein>
<evidence type="ECO:0000256" key="5">
    <source>
        <dbReference type="ARBA" id="ARBA00022797"/>
    </source>
</evidence>
<dbReference type="GO" id="GO:0016651">
    <property type="term" value="F:oxidoreductase activity, acting on NAD(P)H"/>
    <property type="evidence" value="ECO:0007669"/>
    <property type="project" value="InterPro"/>
</dbReference>
<dbReference type="UniPathway" id="UPA00208">
    <property type="reaction ID" value="UER00416"/>
</dbReference>
<dbReference type="InterPro" id="IPR012349">
    <property type="entry name" value="Split_barrel_FMN-bd"/>
</dbReference>
<dbReference type="GO" id="GO:0004497">
    <property type="term" value="F:monooxygenase activity"/>
    <property type="evidence" value="ECO:0007669"/>
    <property type="project" value="UniProtKB-KW"/>
</dbReference>
<dbReference type="SUPFAM" id="SSF50475">
    <property type="entry name" value="FMN-binding split barrel"/>
    <property type="match status" value="1"/>
</dbReference>
<sequence>MIKTELTPTQKLFRSAMASMTSAVNVITTNGAAGRCGITATAVCSITDTPPTIMVCINRSSAMNIIFKENNCLCVNILSAEHIEVAKHFAGMTCIEMNQRFTLNDWQEELYNLPILKGALANLQGKISNVSEVGTHTIFFVEIETINVEEGNGLAYFNRNFHPVVSSA</sequence>
<name>A0A3Q9JKX1_9GAMM</name>
<dbReference type="GO" id="GO:0010181">
    <property type="term" value="F:FMN binding"/>
    <property type="evidence" value="ECO:0007669"/>
    <property type="project" value="InterPro"/>
</dbReference>
<evidence type="ECO:0000259" key="8">
    <source>
        <dbReference type="SMART" id="SM00903"/>
    </source>
</evidence>
<dbReference type="Proteomes" id="UP000273143">
    <property type="component" value="Chromosome"/>
</dbReference>
<evidence type="ECO:0000256" key="1">
    <source>
        <dbReference type="ARBA" id="ARBA00005112"/>
    </source>
</evidence>
<evidence type="ECO:0000256" key="3">
    <source>
        <dbReference type="ARBA" id="ARBA00015398"/>
    </source>
</evidence>
<dbReference type="GO" id="GO:0006208">
    <property type="term" value="P:pyrimidine nucleobase catabolic process"/>
    <property type="evidence" value="ECO:0007669"/>
    <property type="project" value="TreeGrafter"/>
</dbReference>